<evidence type="ECO:0000313" key="2">
    <source>
        <dbReference type="Proteomes" id="UP000224877"/>
    </source>
</evidence>
<dbReference type="EMBL" id="LC168164">
    <property type="protein sequence ID" value="BAV39297.1"/>
    <property type="molecule type" value="Genomic_DNA"/>
</dbReference>
<sequence>MTKKQPVPKDEFNEEILKSKAQGRLTERAGQLIFKLVSYYQDTNESMKYDSEDIKQDVRSVALTIICEKWYKFNEKEYNNAFSYFTTMARNGLMEGMNRHTRNKNNSVLRYDTVFDESV</sequence>
<gene>
    <name evidence="1" type="ORF">BPT24_171</name>
</gene>
<evidence type="ECO:0000313" key="1">
    <source>
        <dbReference type="EMBL" id="BAV39297.1"/>
    </source>
</evidence>
<keyword evidence="2" id="KW-1185">Reference proteome</keyword>
<dbReference type="Proteomes" id="UP000224877">
    <property type="component" value="Segment"/>
</dbReference>
<proteinExistence type="predicted"/>
<reference evidence="1 2" key="1">
    <citation type="submission" date="2016-07" db="EMBL/GenBank/DDBJ databases">
        <title>Characterization of three bacteriophages infecting bacteria isolated from shrimp culture pond water.</title>
        <authorList>
            <person name="Khoa H.V."/>
        </authorList>
    </citation>
    <scope>NUCLEOTIDE SEQUENCE [LARGE SCALE GENOMIC DNA]</scope>
</reference>
<organism evidence="1 2">
    <name type="scientific">Tenacibaculum phage pT24</name>
    <dbReference type="NCBI Taxonomy" id="1880590"/>
    <lineage>
        <taxon>Viruses</taxon>
        <taxon>Duplodnaviria</taxon>
        <taxon>Heunggongvirae</taxon>
        <taxon>Uroviricota</taxon>
        <taxon>Caudoviricetes</taxon>
        <taxon>Kungbxnavirus</taxon>
        <taxon>Kungbxnavirus pT24</taxon>
    </lineage>
</organism>
<name>A0A1B4XWX9_9CAUD</name>
<protein>
    <submittedName>
        <fullName evidence="1">Uncharacterized protein</fullName>
    </submittedName>
</protein>
<accession>A0A1B4XWX9</accession>